<name>A0A6L5X6P9_9FIRM</name>
<keyword evidence="3" id="KW-1003">Cell membrane</keyword>
<organism evidence="9 10">
    <name type="scientific">Porcincola intestinalis</name>
    <dbReference type="NCBI Taxonomy" id="2606632"/>
    <lineage>
        <taxon>Bacteria</taxon>
        <taxon>Bacillati</taxon>
        <taxon>Bacillota</taxon>
        <taxon>Clostridia</taxon>
        <taxon>Lachnospirales</taxon>
        <taxon>Lachnospiraceae</taxon>
        <taxon>Porcincola</taxon>
    </lineage>
</organism>
<accession>A0A6L5X6P9</accession>
<dbReference type="Proteomes" id="UP000481852">
    <property type="component" value="Unassembled WGS sequence"/>
</dbReference>
<evidence type="ECO:0000313" key="10">
    <source>
        <dbReference type="Proteomes" id="UP000481852"/>
    </source>
</evidence>
<dbReference type="GO" id="GO:0055085">
    <property type="term" value="P:transmembrane transport"/>
    <property type="evidence" value="ECO:0007669"/>
    <property type="project" value="InterPro"/>
</dbReference>
<dbReference type="AlphaFoldDB" id="A0A6L5X6P9"/>
<gene>
    <name evidence="9" type="ORF">FYJ35_13505</name>
</gene>
<evidence type="ECO:0000256" key="5">
    <source>
        <dbReference type="ARBA" id="ARBA00022989"/>
    </source>
</evidence>
<evidence type="ECO:0000256" key="4">
    <source>
        <dbReference type="ARBA" id="ARBA00022692"/>
    </source>
</evidence>
<dbReference type="RefSeq" id="WP_154527451.1">
    <property type="nucleotide sequence ID" value="NZ_VULZ01000020.1"/>
</dbReference>
<dbReference type="PROSITE" id="PS50928">
    <property type="entry name" value="ABC_TM1"/>
    <property type="match status" value="1"/>
</dbReference>
<protein>
    <submittedName>
        <fullName evidence="9">Carbohydrate ABC transporter permease</fullName>
    </submittedName>
</protein>
<comment type="subcellular location">
    <subcellularLocation>
        <location evidence="1 7">Cell membrane</location>
        <topology evidence="1 7">Multi-pass membrane protein</topology>
    </subcellularLocation>
</comment>
<feature type="transmembrane region" description="Helical" evidence="7">
    <location>
        <begin position="70"/>
        <end position="92"/>
    </location>
</feature>
<comment type="similarity">
    <text evidence="7">Belongs to the binding-protein-dependent transport system permease family.</text>
</comment>
<comment type="caution">
    <text evidence="9">The sequence shown here is derived from an EMBL/GenBank/DDBJ whole genome shotgun (WGS) entry which is preliminary data.</text>
</comment>
<feature type="transmembrane region" description="Helical" evidence="7">
    <location>
        <begin position="104"/>
        <end position="126"/>
    </location>
</feature>
<evidence type="ECO:0000313" key="9">
    <source>
        <dbReference type="EMBL" id="MSS16029.1"/>
    </source>
</evidence>
<keyword evidence="4 7" id="KW-0812">Transmembrane</keyword>
<evidence type="ECO:0000256" key="1">
    <source>
        <dbReference type="ARBA" id="ARBA00004651"/>
    </source>
</evidence>
<dbReference type="Pfam" id="PF00528">
    <property type="entry name" value="BPD_transp_1"/>
    <property type="match status" value="1"/>
</dbReference>
<feature type="domain" description="ABC transmembrane type-1" evidence="8">
    <location>
        <begin position="67"/>
        <end position="260"/>
    </location>
</feature>
<dbReference type="InterPro" id="IPR035906">
    <property type="entry name" value="MetI-like_sf"/>
</dbReference>
<evidence type="ECO:0000256" key="7">
    <source>
        <dbReference type="RuleBase" id="RU363032"/>
    </source>
</evidence>
<feature type="transmembrane region" description="Helical" evidence="7">
    <location>
        <begin position="239"/>
        <end position="260"/>
    </location>
</feature>
<dbReference type="PANTHER" id="PTHR43744:SF8">
    <property type="entry name" value="SN-GLYCEROL-3-PHOSPHATE TRANSPORT SYSTEM PERMEASE PROTEIN UGPE"/>
    <property type="match status" value="1"/>
</dbReference>
<dbReference type="PANTHER" id="PTHR43744">
    <property type="entry name" value="ABC TRANSPORTER PERMEASE PROTEIN MG189-RELATED-RELATED"/>
    <property type="match status" value="1"/>
</dbReference>
<keyword evidence="2 7" id="KW-0813">Transport</keyword>
<feature type="transmembrane region" description="Helical" evidence="7">
    <location>
        <begin position="181"/>
        <end position="206"/>
    </location>
</feature>
<evidence type="ECO:0000256" key="2">
    <source>
        <dbReference type="ARBA" id="ARBA00022448"/>
    </source>
</evidence>
<feature type="transmembrane region" description="Helical" evidence="7">
    <location>
        <begin position="7"/>
        <end position="29"/>
    </location>
</feature>
<evidence type="ECO:0000259" key="8">
    <source>
        <dbReference type="PROSITE" id="PS50928"/>
    </source>
</evidence>
<dbReference type="InterPro" id="IPR000515">
    <property type="entry name" value="MetI-like"/>
</dbReference>
<keyword evidence="10" id="KW-1185">Reference proteome</keyword>
<reference evidence="9 10" key="1">
    <citation type="submission" date="2019-08" db="EMBL/GenBank/DDBJ databases">
        <title>In-depth cultivation of the pig gut microbiome towards novel bacterial diversity and tailored functional studies.</title>
        <authorList>
            <person name="Wylensek D."/>
            <person name="Hitch T.C.A."/>
            <person name="Clavel T."/>
        </authorList>
    </citation>
    <scope>NUCLEOTIDE SEQUENCE [LARGE SCALE GENOMIC DNA]</scope>
    <source>
        <strain evidence="9 10">Oil+RF-744-WCA-WT-11</strain>
    </source>
</reference>
<keyword evidence="6 7" id="KW-0472">Membrane</keyword>
<sequence>MNKKRKVFSYILMILITFLCVFPFLWMLMLSFKSNADIVASPLSLPKGLDFSNYKNALRTLNFPRMYGNTILVCVISILIELTITFLSSFVISRMEFRSQKLRSLIYGYLILGLSISPFILLFPVYRINVFFDLRGKWGLVMPYVASSISFNTLLLTGYLKALPDEIDEAAVMDGASIWDLIVKVTLPMAKSVVATIVIFNVLYIWNEFPYASVMLRDASDYTLSMGASFFKGTYTVDYGGIIAMSVLIIIPELIFYGLFQKNIVEGMTAGAVKG</sequence>
<keyword evidence="5 7" id="KW-1133">Transmembrane helix</keyword>
<evidence type="ECO:0000256" key="3">
    <source>
        <dbReference type="ARBA" id="ARBA00022475"/>
    </source>
</evidence>
<proteinExistence type="inferred from homology"/>
<dbReference type="EMBL" id="VULZ01000020">
    <property type="protein sequence ID" value="MSS16029.1"/>
    <property type="molecule type" value="Genomic_DNA"/>
</dbReference>
<dbReference type="CDD" id="cd06261">
    <property type="entry name" value="TM_PBP2"/>
    <property type="match status" value="1"/>
</dbReference>
<dbReference type="SUPFAM" id="SSF161098">
    <property type="entry name" value="MetI-like"/>
    <property type="match status" value="1"/>
</dbReference>
<dbReference type="Gene3D" id="1.10.3720.10">
    <property type="entry name" value="MetI-like"/>
    <property type="match status" value="1"/>
</dbReference>
<dbReference type="GO" id="GO:0005886">
    <property type="term" value="C:plasma membrane"/>
    <property type="evidence" value="ECO:0007669"/>
    <property type="project" value="UniProtKB-SubCell"/>
</dbReference>
<feature type="transmembrane region" description="Helical" evidence="7">
    <location>
        <begin position="138"/>
        <end position="160"/>
    </location>
</feature>
<evidence type="ECO:0000256" key="6">
    <source>
        <dbReference type="ARBA" id="ARBA00023136"/>
    </source>
</evidence>